<evidence type="ECO:0000256" key="4">
    <source>
        <dbReference type="PROSITE-ProRule" id="PRU00433"/>
    </source>
</evidence>
<evidence type="ECO:0000313" key="6">
    <source>
        <dbReference type="EMBL" id="AGF77754.1"/>
    </source>
</evidence>
<dbReference type="Gene3D" id="1.10.760.10">
    <property type="entry name" value="Cytochrome c-like domain"/>
    <property type="match status" value="1"/>
</dbReference>
<evidence type="ECO:0000256" key="3">
    <source>
        <dbReference type="ARBA" id="ARBA00023004"/>
    </source>
</evidence>
<dbReference type="KEGG" id="dsf:UWK_01186"/>
<dbReference type="eggNOG" id="COG2010">
    <property type="taxonomic scope" value="Bacteria"/>
</dbReference>
<keyword evidence="2 4" id="KW-0479">Metal-binding</keyword>
<accession>M1NDB4</accession>
<reference evidence="7" key="1">
    <citation type="journal article" date="2013" name="Stand. Genomic Sci.">
        <title>Complete genome sequence of Desulfocapsa sulfexigens, a marine deltaproteobacterium specialized in disproportionating inorganic sulfur compounds.</title>
        <authorList>
            <person name="Finster K.W."/>
            <person name="Kjeldsen K.U."/>
            <person name="Kube M."/>
            <person name="Reinhardt R."/>
            <person name="Mussmann M."/>
            <person name="Amann R."/>
            <person name="Schreiber L."/>
        </authorList>
    </citation>
    <scope>NUCLEOTIDE SEQUENCE [LARGE SCALE GENOMIC DNA]</scope>
    <source>
        <strain evidence="7">DSM 10523 / SB164P1</strain>
    </source>
</reference>
<dbReference type="InterPro" id="IPR036909">
    <property type="entry name" value="Cyt_c-like_dom_sf"/>
</dbReference>
<keyword evidence="1 4" id="KW-0349">Heme</keyword>
<dbReference type="GO" id="GO:0009055">
    <property type="term" value="F:electron transfer activity"/>
    <property type="evidence" value="ECO:0007669"/>
    <property type="project" value="InterPro"/>
</dbReference>
<dbReference type="Pfam" id="PF13442">
    <property type="entry name" value="Cytochrome_CBB3"/>
    <property type="match status" value="1"/>
</dbReference>
<proteinExistence type="predicted"/>
<name>M1NDB4_DESSD</name>
<dbReference type="SUPFAM" id="SSF46626">
    <property type="entry name" value="Cytochrome c"/>
    <property type="match status" value="1"/>
</dbReference>
<dbReference type="PROSITE" id="PS51007">
    <property type="entry name" value="CYTC"/>
    <property type="match status" value="1"/>
</dbReference>
<evidence type="ECO:0000259" key="5">
    <source>
        <dbReference type="PROSITE" id="PS51007"/>
    </source>
</evidence>
<sequence length="109" mass="11825">MRNRVLGVSVTGVLAVLLWSCLLLVSCSTPPSGDSSNGKRWFSMQHCDGCHGEGGVGGDAPQIGQVTMSYRELLGKVRNSKSAIMPSYSKERLSDQDVADIFSYLQEEK</sequence>
<dbReference type="STRING" id="1167006.UWK_01186"/>
<evidence type="ECO:0000313" key="7">
    <source>
        <dbReference type="Proteomes" id="UP000011721"/>
    </source>
</evidence>
<dbReference type="HOGENOM" id="CLU_2179620_0_0_7"/>
<protein>
    <submittedName>
        <fullName evidence="6">Cytochrome c553</fullName>
    </submittedName>
</protein>
<dbReference type="PROSITE" id="PS51257">
    <property type="entry name" value="PROKAR_LIPOPROTEIN"/>
    <property type="match status" value="1"/>
</dbReference>
<gene>
    <name evidence="6" type="ordered locus">UWK_01186</name>
</gene>
<dbReference type="RefSeq" id="WP_015403448.1">
    <property type="nucleotide sequence ID" value="NC_020304.1"/>
</dbReference>
<dbReference type="Proteomes" id="UP000011721">
    <property type="component" value="Chromosome"/>
</dbReference>
<dbReference type="GO" id="GO:0020037">
    <property type="term" value="F:heme binding"/>
    <property type="evidence" value="ECO:0007669"/>
    <property type="project" value="InterPro"/>
</dbReference>
<dbReference type="GO" id="GO:0046872">
    <property type="term" value="F:metal ion binding"/>
    <property type="evidence" value="ECO:0007669"/>
    <property type="project" value="UniProtKB-KW"/>
</dbReference>
<organism evidence="6 7">
    <name type="scientific">Desulfocapsa sulfexigens (strain DSM 10523 / SB164P1)</name>
    <dbReference type="NCBI Taxonomy" id="1167006"/>
    <lineage>
        <taxon>Bacteria</taxon>
        <taxon>Pseudomonadati</taxon>
        <taxon>Thermodesulfobacteriota</taxon>
        <taxon>Desulfobulbia</taxon>
        <taxon>Desulfobulbales</taxon>
        <taxon>Desulfocapsaceae</taxon>
        <taxon>Desulfocapsa</taxon>
    </lineage>
</organism>
<dbReference type="AlphaFoldDB" id="M1NDB4"/>
<dbReference type="EMBL" id="CP003985">
    <property type="protein sequence ID" value="AGF77754.1"/>
    <property type="molecule type" value="Genomic_DNA"/>
</dbReference>
<feature type="domain" description="Cytochrome c" evidence="5">
    <location>
        <begin position="33"/>
        <end position="109"/>
    </location>
</feature>
<evidence type="ECO:0000256" key="1">
    <source>
        <dbReference type="ARBA" id="ARBA00022617"/>
    </source>
</evidence>
<keyword evidence="3 4" id="KW-0408">Iron</keyword>
<keyword evidence="7" id="KW-1185">Reference proteome</keyword>
<dbReference type="InterPro" id="IPR009056">
    <property type="entry name" value="Cyt_c-like_dom"/>
</dbReference>
<evidence type="ECO:0000256" key="2">
    <source>
        <dbReference type="ARBA" id="ARBA00022723"/>
    </source>
</evidence>